<dbReference type="InterPro" id="IPR007627">
    <property type="entry name" value="RNA_pol_sigma70_r2"/>
</dbReference>
<evidence type="ECO:0000259" key="6">
    <source>
        <dbReference type="Pfam" id="PF08281"/>
    </source>
</evidence>
<dbReference type="Gene3D" id="1.10.10.10">
    <property type="entry name" value="Winged helix-like DNA-binding domain superfamily/Winged helix DNA-binding domain"/>
    <property type="match status" value="1"/>
</dbReference>
<dbReference type="AlphaFoldDB" id="A0A1T5E5U3"/>
<evidence type="ECO:0000313" key="8">
    <source>
        <dbReference type="Proteomes" id="UP000190897"/>
    </source>
</evidence>
<dbReference type="InterPro" id="IPR014284">
    <property type="entry name" value="RNA_pol_sigma-70_dom"/>
</dbReference>
<feature type="domain" description="RNA polymerase sigma factor 70 region 4 type 2" evidence="6">
    <location>
        <begin position="116"/>
        <end position="167"/>
    </location>
</feature>
<dbReference type="PANTHER" id="PTHR43133">
    <property type="entry name" value="RNA POLYMERASE ECF-TYPE SIGMA FACTO"/>
    <property type="match status" value="1"/>
</dbReference>
<organism evidence="7 8">
    <name type="scientific">Dyadobacter psychrophilus</name>
    <dbReference type="NCBI Taxonomy" id="651661"/>
    <lineage>
        <taxon>Bacteria</taxon>
        <taxon>Pseudomonadati</taxon>
        <taxon>Bacteroidota</taxon>
        <taxon>Cytophagia</taxon>
        <taxon>Cytophagales</taxon>
        <taxon>Spirosomataceae</taxon>
        <taxon>Dyadobacter</taxon>
    </lineage>
</organism>
<dbReference type="InterPro" id="IPR014327">
    <property type="entry name" value="RNA_pol_sigma70_bacteroid"/>
</dbReference>
<dbReference type="SUPFAM" id="SSF88946">
    <property type="entry name" value="Sigma2 domain of RNA polymerase sigma factors"/>
    <property type="match status" value="1"/>
</dbReference>
<proteinExistence type="inferred from homology"/>
<accession>A0A1T5E5U3</accession>
<evidence type="ECO:0000256" key="4">
    <source>
        <dbReference type="ARBA" id="ARBA00023163"/>
    </source>
</evidence>
<dbReference type="InterPro" id="IPR036388">
    <property type="entry name" value="WH-like_DNA-bd_sf"/>
</dbReference>
<dbReference type="GO" id="GO:0003677">
    <property type="term" value="F:DNA binding"/>
    <property type="evidence" value="ECO:0007669"/>
    <property type="project" value="InterPro"/>
</dbReference>
<dbReference type="GO" id="GO:0016987">
    <property type="term" value="F:sigma factor activity"/>
    <property type="evidence" value="ECO:0007669"/>
    <property type="project" value="UniProtKB-KW"/>
</dbReference>
<protein>
    <submittedName>
        <fullName evidence="7">RNA polymerase sigma-70 factor, ECF subfamily</fullName>
    </submittedName>
</protein>
<dbReference type="EMBL" id="FUZA01000002">
    <property type="protein sequence ID" value="SKB79190.1"/>
    <property type="molecule type" value="Genomic_DNA"/>
</dbReference>
<keyword evidence="4" id="KW-0804">Transcription</keyword>
<evidence type="ECO:0000256" key="1">
    <source>
        <dbReference type="ARBA" id="ARBA00010641"/>
    </source>
</evidence>
<keyword evidence="2" id="KW-0805">Transcription regulation</keyword>
<dbReference type="NCBIfam" id="TIGR02985">
    <property type="entry name" value="Sig70_bacteroi1"/>
    <property type="match status" value="1"/>
</dbReference>
<evidence type="ECO:0000256" key="2">
    <source>
        <dbReference type="ARBA" id="ARBA00023015"/>
    </source>
</evidence>
<reference evidence="8" key="1">
    <citation type="submission" date="2017-02" db="EMBL/GenBank/DDBJ databases">
        <authorList>
            <person name="Varghese N."/>
            <person name="Submissions S."/>
        </authorList>
    </citation>
    <scope>NUCLEOTIDE SEQUENCE [LARGE SCALE GENOMIC DNA]</scope>
    <source>
        <strain evidence="8">DSM 22270</strain>
    </source>
</reference>
<evidence type="ECO:0000259" key="5">
    <source>
        <dbReference type="Pfam" id="PF04542"/>
    </source>
</evidence>
<evidence type="ECO:0000313" key="7">
    <source>
        <dbReference type="EMBL" id="SKB79190.1"/>
    </source>
</evidence>
<gene>
    <name evidence="7" type="ORF">SAMN05660293_02171</name>
</gene>
<feature type="domain" description="RNA polymerase sigma-70 region 2" evidence="5">
    <location>
        <begin position="26"/>
        <end position="90"/>
    </location>
</feature>
<dbReference type="PANTHER" id="PTHR43133:SF46">
    <property type="entry name" value="RNA POLYMERASE SIGMA-70 FACTOR ECF SUBFAMILY"/>
    <property type="match status" value="1"/>
</dbReference>
<dbReference type="RefSeq" id="WP_170916626.1">
    <property type="nucleotide sequence ID" value="NZ_FUZA01000002.1"/>
</dbReference>
<dbReference type="InterPro" id="IPR013325">
    <property type="entry name" value="RNA_pol_sigma_r2"/>
</dbReference>
<keyword evidence="3" id="KW-0731">Sigma factor</keyword>
<dbReference type="Pfam" id="PF08281">
    <property type="entry name" value="Sigma70_r4_2"/>
    <property type="match status" value="1"/>
</dbReference>
<sequence length="187" mass="21819">MDSDSLHSAEQTPRPIILHKNDFEALYREYWQRLYDFALCKTHDKDVAEEIVQDLFVNIWEKRKELRVVNVQSYLFVSVRNKVITYYKQKVFADLDTASDTVAPDYPLFLEELEAALQGAMGQLPQKTHDIFLLNRFEGKSAREIAAKLHIPERTVEYHITQALRQLKVLLRNSTTLLLAFISSITF</sequence>
<evidence type="ECO:0000256" key="3">
    <source>
        <dbReference type="ARBA" id="ARBA00023082"/>
    </source>
</evidence>
<name>A0A1T5E5U3_9BACT</name>
<dbReference type="STRING" id="651661.SAMN05660293_02171"/>
<dbReference type="GO" id="GO:0006352">
    <property type="term" value="P:DNA-templated transcription initiation"/>
    <property type="evidence" value="ECO:0007669"/>
    <property type="project" value="InterPro"/>
</dbReference>
<comment type="similarity">
    <text evidence="1">Belongs to the sigma-70 factor family. ECF subfamily.</text>
</comment>
<dbReference type="PRINTS" id="PR00038">
    <property type="entry name" value="HTHLUXR"/>
</dbReference>
<dbReference type="Gene3D" id="1.10.1740.10">
    <property type="match status" value="1"/>
</dbReference>
<dbReference type="Pfam" id="PF04542">
    <property type="entry name" value="Sigma70_r2"/>
    <property type="match status" value="1"/>
</dbReference>
<keyword evidence="8" id="KW-1185">Reference proteome</keyword>
<dbReference type="NCBIfam" id="TIGR02937">
    <property type="entry name" value="sigma70-ECF"/>
    <property type="match status" value="1"/>
</dbReference>
<dbReference type="SUPFAM" id="SSF88659">
    <property type="entry name" value="Sigma3 and sigma4 domains of RNA polymerase sigma factors"/>
    <property type="match status" value="1"/>
</dbReference>
<dbReference type="InterPro" id="IPR013324">
    <property type="entry name" value="RNA_pol_sigma_r3/r4-like"/>
</dbReference>
<dbReference type="Proteomes" id="UP000190897">
    <property type="component" value="Unassembled WGS sequence"/>
</dbReference>
<dbReference type="InterPro" id="IPR000792">
    <property type="entry name" value="Tscrpt_reg_LuxR_C"/>
</dbReference>
<dbReference type="InterPro" id="IPR039425">
    <property type="entry name" value="RNA_pol_sigma-70-like"/>
</dbReference>
<dbReference type="InterPro" id="IPR013249">
    <property type="entry name" value="RNA_pol_sigma70_r4_t2"/>
</dbReference>